<dbReference type="RefSeq" id="WP_073323980.1">
    <property type="nucleotide sequence ID" value="NZ_FQWD01000005.1"/>
</dbReference>
<dbReference type="InterPro" id="IPR023373">
    <property type="entry name" value="YmcC_sf"/>
</dbReference>
<protein>
    <submittedName>
        <fullName evidence="1">Group 4 capsule polysaccharide lipoprotein gfcB, YjbF</fullName>
    </submittedName>
</protein>
<dbReference type="PROSITE" id="PS51257">
    <property type="entry name" value="PROKAR_LIPOPROTEIN"/>
    <property type="match status" value="1"/>
</dbReference>
<accession>A0A1M5N1Z0</accession>
<sequence>MTVRSFRNLACLAVVTAFLVSCSSTHRLYMESLRLAFRSGPEKSLADIQQSKIDLMQLELGDRNPAFLALAYLENDQHKWVSADHAVFVFHHDKLVQTSGFAKDVLSTSHLDTNPLVDIASANTTTWQYTIDIANHEYGLPVESTFKKDGTVTKSFYGQTFTLDKWVETVRTEPSTPYWDSAYDWENSYLVEPVSGNVFYSEQTASPFTEAMVITYVSRIARHIKNSGGL</sequence>
<keyword evidence="1" id="KW-0449">Lipoprotein</keyword>
<gene>
    <name evidence="1" type="ORF">SAMN05216361_3048</name>
</gene>
<name>A0A1M5N1Z0_9ALTE</name>
<dbReference type="Proteomes" id="UP000184520">
    <property type="component" value="Unassembled WGS sequence"/>
</dbReference>
<evidence type="ECO:0000313" key="1">
    <source>
        <dbReference type="EMBL" id="SHG83574.1"/>
    </source>
</evidence>
<dbReference type="OrthoDB" id="5591889at2"/>
<dbReference type="SUPFAM" id="SSF159270">
    <property type="entry name" value="YmcC-like"/>
    <property type="match status" value="1"/>
</dbReference>
<keyword evidence="2" id="KW-1185">Reference proteome</keyword>
<dbReference type="AlphaFoldDB" id="A0A1M5N1Z0"/>
<dbReference type="Gene3D" id="2.40.360.10">
    <property type="entry name" value="YmcC-like"/>
    <property type="match status" value="1"/>
</dbReference>
<reference evidence="2" key="1">
    <citation type="submission" date="2016-11" db="EMBL/GenBank/DDBJ databases">
        <authorList>
            <person name="Varghese N."/>
            <person name="Submissions S."/>
        </authorList>
    </citation>
    <scope>NUCLEOTIDE SEQUENCE [LARGE SCALE GENOMIC DNA]</scope>
    <source>
        <strain evidence="2">CGMCC 1.8995</strain>
    </source>
</reference>
<proteinExistence type="predicted"/>
<evidence type="ECO:0000313" key="2">
    <source>
        <dbReference type="Proteomes" id="UP000184520"/>
    </source>
</evidence>
<organism evidence="1 2">
    <name type="scientific">Marisediminitalea aggregata</name>
    <dbReference type="NCBI Taxonomy" id="634436"/>
    <lineage>
        <taxon>Bacteria</taxon>
        <taxon>Pseudomonadati</taxon>
        <taxon>Pseudomonadota</taxon>
        <taxon>Gammaproteobacteria</taxon>
        <taxon>Alteromonadales</taxon>
        <taxon>Alteromonadaceae</taxon>
        <taxon>Marisediminitalea</taxon>
    </lineage>
</organism>
<dbReference type="EMBL" id="FQWD01000005">
    <property type="protein sequence ID" value="SHG83574.1"/>
    <property type="molecule type" value="Genomic_DNA"/>
</dbReference>
<dbReference type="STRING" id="634436.SAMN05216361_3048"/>
<dbReference type="Pfam" id="PF11102">
    <property type="entry name" value="YjbF"/>
    <property type="match status" value="1"/>
</dbReference>
<dbReference type="InterPro" id="IPR021308">
    <property type="entry name" value="GfcB"/>
</dbReference>